<keyword evidence="3" id="KW-1185">Reference proteome</keyword>
<dbReference type="EMBL" id="AWSO01001256">
    <property type="protein sequence ID" value="ESK84644.1"/>
    <property type="molecule type" value="Genomic_DNA"/>
</dbReference>
<organism evidence="2 3">
    <name type="scientific">Moniliophthora roreri (strain MCA 2997)</name>
    <name type="common">Cocoa frosty pod rot fungus</name>
    <name type="synonym">Crinipellis roreri</name>
    <dbReference type="NCBI Taxonomy" id="1381753"/>
    <lineage>
        <taxon>Eukaryota</taxon>
        <taxon>Fungi</taxon>
        <taxon>Dikarya</taxon>
        <taxon>Basidiomycota</taxon>
        <taxon>Agaricomycotina</taxon>
        <taxon>Agaricomycetes</taxon>
        <taxon>Agaricomycetidae</taxon>
        <taxon>Agaricales</taxon>
        <taxon>Marasmiineae</taxon>
        <taxon>Marasmiaceae</taxon>
        <taxon>Moniliophthora</taxon>
    </lineage>
</organism>
<comment type="caution">
    <text evidence="2">The sequence shown here is derived from an EMBL/GenBank/DDBJ whole genome shotgun (WGS) entry which is preliminary data.</text>
</comment>
<accession>V2XZ47</accession>
<evidence type="ECO:0000313" key="2">
    <source>
        <dbReference type="EMBL" id="ESK84644.1"/>
    </source>
</evidence>
<dbReference type="Proteomes" id="UP000017559">
    <property type="component" value="Unassembled WGS sequence"/>
</dbReference>
<sequence length="80" mass="8911">MFSNMLAVSVNAQSISGDPLPPRSEQHRREGWPRGWTWSQDLTGTFPTPICITFPNNHASNGRVHSKSTQSYGTQSSFMT</sequence>
<name>V2XZ47_MONRO</name>
<protein>
    <submittedName>
        <fullName evidence="2">Uncharacterized protein</fullName>
    </submittedName>
</protein>
<feature type="region of interest" description="Disordered" evidence="1">
    <location>
        <begin position="57"/>
        <end position="80"/>
    </location>
</feature>
<gene>
    <name evidence="2" type="ORF">Moror_13303</name>
</gene>
<evidence type="ECO:0000256" key="1">
    <source>
        <dbReference type="SAM" id="MobiDB-lite"/>
    </source>
</evidence>
<reference evidence="2 3" key="1">
    <citation type="journal article" date="2014" name="BMC Genomics">
        <title>Genome and secretome analysis of the hemibiotrophic fungal pathogen, Moniliophthora roreri, which causes frosty pod rot disease of cacao: mechanisms of the biotrophic and necrotrophic phases.</title>
        <authorList>
            <person name="Meinhardt L.W."/>
            <person name="Costa G.G.L."/>
            <person name="Thomazella D.P.T."/>
            <person name="Teixeira P.J.P.L."/>
            <person name="Carazzolle M.F."/>
            <person name="Schuster S.C."/>
            <person name="Carlson J.E."/>
            <person name="Guiltinan M.J."/>
            <person name="Mieczkowski P."/>
            <person name="Farmer A."/>
            <person name="Ramaraj T."/>
            <person name="Crozier J."/>
            <person name="Davis R.E."/>
            <person name="Shao J."/>
            <person name="Melnick R.L."/>
            <person name="Pereira G.A.G."/>
            <person name="Bailey B.A."/>
        </authorList>
    </citation>
    <scope>NUCLEOTIDE SEQUENCE [LARGE SCALE GENOMIC DNA]</scope>
    <source>
        <strain evidence="2 3">MCA 2997</strain>
    </source>
</reference>
<evidence type="ECO:0000313" key="3">
    <source>
        <dbReference type="Proteomes" id="UP000017559"/>
    </source>
</evidence>
<proteinExistence type="predicted"/>
<feature type="compositionally biased region" description="Polar residues" evidence="1">
    <location>
        <begin position="67"/>
        <end position="80"/>
    </location>
</feature>
<feature type="region of interest" description="Disordered" evidence="1">
    <location>
        <begin position="1"/>
        <end position="38"/>
    </location>
</feature>
<dbReference type="HOGENOM" id="CLU_2590315_0_0_1"/>
<dbReference type="KEGG" id="mrr:Moror_13303"/>
<dbReference type="AlphaFoldDB" id="V2XZ47"/>